<dbReference type="Pfam" id="PF00248">
    <property type="entry name" value="Aldo_ket_red"/>
    <property type="match status" value="1"/>
</dbReference>
<evidence type="ECO:0000256" key="1">
    <source>
        <dbReference type="ARBA" id="ARBA00023002"/>
    </source>
</evidence>
<dbReference type="EMBL" id="AOIL01000032">
    <property type="protein sequence ID" value="ELY92248.1"/>
    <property type="molecule type" value="Genomic_DNA"/>
</dbReference>
<dbReference type="SUPFAM" id="SSF51430">
    <property type="entry name" value="NAD(P)-linked oxidoreductase"/>
    <property type="match status" value="1"/>
</dbReference>
<evidence type="ECO:0000313" key="3">
    <source>
        <dbReference type="EMBL" id="ELY92248.1"/>
    </source>
</evidence>
<feature type="domain" description="NADP-dependent oxidoreductase" evidence="2">
    <location>
        <begin position="8"/>
        <end position="288"/>
    </location>
</feature>
<organism evidence="3 4">
    <name type="scientific">Natrialba taiwanensis DSM 12281</name>
    <dbReference type="NCBI Taxonomy" id="1230458"/>
    <lineage>
        <taxon>Archaea</taxon>
        <taxon>Methanobacteriati</taxon>
        <taxon>Methanobacteriota</taxon>
        <taxon>Stenosarchaea group</taxon>
        <taxon>Halobacteria</taxon>
        <taxon>Halobacteriales</taxon>
        <taxon>Natrialbaceae</taxon>
        <taxon>Natrialba</taxon>
    </lineage>
</organism>
<comment type="caution">
    <text evidence="3">The sequence shown here is derived from an EMBL/GenBank/DDBJ whole genome shotgun (WGS) entry which is preliminary data.</text>
</comment>
<protein>
    <submittedName>
        <fullName evidence="3">Aldo/keto reductase</fullName>
    </submittedName>
</protein>
<dbReference type="Proteomes" id="UP000011648">
    <property type="component" value="Unassembled WGS sequence"/>
</dbReference>
<sequence length="297" mass="32616">MVLSPGVYDEVDDAQSRRTLQAGIESGLTFLDTADIYGDGHNERLLSQVLQDHRDDLVVATKFGMVLEGEAAGDVQMSRNGTPEYVRESIDASLDRLGVDQIDLYYLHRVDPATPLEETVQAMAELVDEGKVKHIALSEVSGDELRRANDIHPITAVQSEYSLFHRDPERDILPVCRELGVGFVPFSPLGRGLLTGNLDLEVTDGFRQSLPRFQDENLERNLELAAQAKEVATDVGVSLPQLALSWLLHQGDHVVPIPGTRSADHLKSNLAAADIELDETTLDRIEDVLPYGAVADS</sequence>
<proteinExistence type="predicted"/>
<dbReference type="AlphaFoldDB" id="M0A4H3"/>
<reference evidence="3 4" key="1">
    <citation type="journal article" date="2014" name="PLoS Genet.">
        <title>Phylogenetically driven sequencing of extremely halophilic archaea reveals strategies for static and dynamic osmo-response.</title>
        <authorList>
            <person name="Becker E.A."/>
            <person name="Seitzer P.M."/>
            <person name="Tritt A."/>
            <person name="Larsen D."/>
            <person name="Krusor M."/>
            <person name="Yao A.I."/>
            <person name="Wu D."/>
            <person name="Madern D."/>
            <person name="Eisen J.A."/>
            <person name="Darling A.E."/>
            <person name="Facciotti M.T."/>
        </authorList>
    </citation>
    <scope>NUCLEOTIDE SEQUENCE [LARGE SCALE GENOMIC DNA]</scope>
    <source>
        <strain evidence="3 4">DSM 12281</strain>
    </source>
</reference>
<dbReference type="PANTHER" id="PTHR43625">
    <property type="entry name" value="AFLATOXIN B1 ALDEHYDE REDUCTASE"/>
    <property type="match status" value="1"/>
</dbReference>
<dbReference type="Gene3D" id="3.20.20.100">
    <property type="entry name" value="NADP-dependent oxidoreductase domain"/>
    <property type="match status" value="1"/>
</dbReference>
<dbReference type="STRING" id="1230458.C484_09676"/>
<dbReference type="InterPro" id="IPR050791">
    <property type="entry name" value="Aldo-Keto_reductase"/>
</dbReference>
<dbReference type="InterPro" id="IPR036812">
    <property type="entry name" value="NAD(P)_OxRdtase_dom_sf"/>
</dbReference>
<gene>
    <name evidence="3" type="ORF">C484_09676</name>
</gene>
<keyword evidence="1" id="KW-0560">Oxidoreductase</keyword>
<evidence type="ECO:0000313" key="4">
    <source>
        <dbReference type="Proteomes" id="UP000011648"/>
    </source>
</evidence>
<dbReference type="PATRIC" id="fig|1230458.4.peg.1943"/>
<evidence type="ECO:0000259" key="2">
    <source>
        <dbReference type="Pfam" id="PF00248"/>
    </source>
</evidence>
<dbReference type="GO" id="GO:0016491">
    <property type="term" value="F:oxidoreductase activity"/>
    <property type="evidence" value="ECO:0007669"/>
    <property type="project" value="UniProtKB-KW"/>
</dbReference>
<accession>M0A4H3</accession>
<dbReference type="PANTHER" id="PTHR43625:SF40">
    <property type="entry name" value="ALDO-KETO REDUCTASE YAKC [NADP(+)]"/>
    <property type="match status" value="1"/>
</dbReference>
<keyword evidence="4" id="KW-1185">Reference proteome</keyword>
<name>M0A4H3_9EURY</name>
<dbReference type="GO" id="GO:0005737">
    <property type="term" value="C:cytoplasm"/>
    <property type="evidence" value="ECO:0007669"/>
    <property type="project" value="TreeGrafter"/>
</dbReference>
<dbReference type="InterPro" id="IPR023210">
    <property type="entry name" value="NADP_OxRdtase_dom"/>
</dbReference>